<feature type="compositionally biased region" description="Basic and acidic residues" evidence="7">
    <location>
        <begin position="217"/>
        <end position="226"/>
    </location>
</feature>
<keyword evidence="5 8" id="KW-1133">Transmembrane helix</keyword>
<feature type="transmembrane region" description="Helical" evidence="8">
    <location>
        <begin position="693"/>
        <end position="712"/>
    </location>
</feature>
<evidence type="ECO:0000256" key="7">
    <source>
        <dbReference type="SAM" id="MobiDB-lite"/>
    </source>
</evidence>
<evidence type="ECO:0000256" key="2">
    <source>
        <dbReference type="ARBA" id="ARBA00009045"/>
    </source>
</evidence>
<evidence type="ECO:0000259" key="9">
    <source>
        <dbReference type="Pfam" id="PF01694"/>
    </source>
</evidence>
<dbReference type="GO" id="GO:0004252">
    <property type="term" value="F:serine-type endopeptidase activity"/>
    <property type="evidence" value="ECO:0007669"/>
    <property type="project" value="InterPro"/>
</dbReference>
<dbReference type="AlphaFoldDB" id="A0AAN8J886"/>
<comment type="subcellular location">
    <subcellularLocation>
        <location evidence="1">Endoplasmic reticulum membrane</location>
        <topology evidence="1">Multi-pass membrane protein</topology>
    </subcellularLocation>
</comment>
<feature type="transmembrane region" description="Helical" evidence="8">
    <location>
        <begin position="637"/>
        <end position="655"/>
    </location>
</feature>
<dbReference type="Proteomes" id="UP001347796">
    <property type="component" value="Unassembled WGS sequence"/>
</dbReference>
<gene>
    <name evidence="10" type="ORF">SNE40_018757</name>
</gene>
<dbReference type="PANTHER" id="PTHR45965">
    <property type="entry name" value="INACTIVE RHOMBOID PROTEIN"/>
    <property type="match status" value="1"/>
</dbReference>
<dbReference type="InterPro" id="IPR035952">
    <property type="entry name" value="Rhomboid-like_sf"/>
</dbReference>
<keyword evidence="3 8" id="KW-0812">Transmembrane</keyword>
<feature type="region of interest" description="Disordered" evidence="7">
    <location>
        <begin position="1"/>
        <end position="30"/>
    </location>
</feature>
<feature type="transmembrane region" description="Helical" evidence="8">
    <location>
        <begin position="576"/>
        <end position="600"/>
    </location>
</feature>
<evidence type="ECO:0000256" key="4">
    <source>
        <dbReference type="ARBA" id="ARBA00022824"/>
    </source>
</evidence>
<evidence type="ECO:0000256" key="1">
    <source>
        <dbReference type="ARBA" id="ARBA00004477"/>
    </source>
</evidence>
<evidence type="ECO:0000313" key="11">
    <source>
        <dbReference type="Proteomes" id="UP001347796"/>
    </source>
</evidence>
<dbReference type="InterPro" id="IPR051512">
    <property type="entry name" value="Inactive_Rhomboid"/>
</dbReference>
<dbReference type="GO" id="GO:0050708">
    <property type="term" value="P:regulation of protein secretion"/>
    <property type="evidence" value="ECO:0007669"/>
    <property type="project" value="TreeGrafter"/>
</dbReference>
<comment type="similarity">
    <text evidence="2">Belongs to the peptidase S54 family.</text>
</comment>
<feature type="region of interest" description="Disordered" evidence="7">
    <location>
        <begin position="217"/>
        <end position="256"/>
    </location>
</feature>
<keyword evidence="4" id="KW-0256">Endoplasmic reticulum</keyword>
<proteinExistence type="inferred from homology"/>
<evidence type="ECO:0000256" key="6">
    <source>
        <dbReference type="ARBA" id="ARBA00023136"/>
    </source>
</evidence>
<feature type="transmembrane region" description="Helical" evidence="8">
    <location>
        <begin position="323"/>
        <end position="346"/>
    </location>
</feature>
<evidence type="ECO:0000256" key="5">
    <source>
        <dbReference type="ARBA" id="ARBA00022989"/>
    </source>
</evidence>
<dbReference type="Pfam" id="PF01694">
    <property type="entry name" value="Rhomboid"/>
    <property type="match status" value="1"/>
</dbReference>
<dbReference type="InterPro" id="IPR022764">
    <property type="entry name" value="Peptidase_S54_rhomboid_dom"/>
</dbReference>
<dbReference type="FunFam" id="1.20.1540.10:FF:000025">
    <property type="entry name" value="Putative rhomboid family"/>
    <property type="match status" value="1"/>
</dbReference>
<feature type="transmembrane region" description="Helical" evidence="8">
    <location>
        <begin position="724"/>
        <end position="745"/>
    </location>
</feature>
<dbReference type="SUPFAM" id="SSF144091">
    <property type="entry name" value="Rhomboid-like"/>
    <property type="match status" value="1"/>
</dbReference>
<dbReference type="PANTHER" id="PTHR45965:SF3">
    <property type="entry name" value="INACTIVE RHOMBOID PROTEIN 1"/>
    <property type="match status" value="1"/>
</dbReference>
<keyword evidence="6 8" id="KW-0472">Membrane</keyword>
<dbReference type="GO" id="GO:0042058">
    <property type="term" value="P:regulation of epidermal growth factor receptor signaling pathway"/>
    <property type="evidence" value="ECO:0007669"/>
    <property type="project" value="TreeGrafter"/>
</dbReference>
<dbReference type="GO" id="GO:0005789">
    <property type="term" value="C:endoplasmic reticulum membrane"/>
    <property type="evidence" value="ECO:0007669"/>
    <property type="project" value="UniProtKB-SubCell"/>
</dbReference>
<evidence type="ECO:0000256" key="3">
    <source>
        <dbReference type="ARBA" id="ARBA00022692"/>
    </source>
</evidence>
<protein>
    <recommendedName>
        <fullName evidence="9">Peptidase S54 rhomboid domain-containing protein</fullName>
    </recommendedName>
</protein>
<feature type="transmembrane region" description="Helical" evidence="8">
    <location>
        <begin position="612"/>
        <end position="631"/>
    </location>
</feature>
<feature type="domain" description="Peptidase S54 rhomboid" evidence="9">
    <location>
        <begin position="571"/>
        <end position="707"/>
    </location>
</feature>
<evidence type="ECO:0000256" key="8">
    <source>
        <dbReference type="SAM" id="Phobius"/>
    </source>
</evidence>
<organism evidence="10 11">
    <name type="scientific">Patella caerulea</name>
    <name type="common">Rayed Mediterranean limpet</name>
    <dbReference type="NCBI Taxonomy" id="87958"/>
    <lineage>
        <taxon>Eukaryota</taxon>
        <taxon>Metazoa</taxon>
        <taxon>Spiralia</taxon>
        <taxon>Lophotrochozoa</taxon>
        <taxon>Mollusca</taxon>
        <taxon>Gastropoda</taxon>
        <taxon>Patellogastropoda</taxon>
        <taxon>Patelloidea</taxon>
        <taxon>Patellidae</taxon>
        <taxon>Patella</taxon>
    </lineage>
</organism>
<dbReference type="EMBL" id="JAZGQO010000014">
    <property type="protein sequence ID" value="KAK6170344.1"/>
    <property type="molecule type" value="Genomic_DNA"/>
</dbReference>
<sequence length="782" mass="88384">MAYNRQESRMTTASAPPGRMDSQQSTRKMDRFKRYMKTSVADFFGLGEDDPTKAPRWDNRRMRYRGHLGKLKDEYLKQDDELDGMISTADARMIRDPFRVPGGRASDSTSMRTALSSTSTFANSNLKQRRRKDSVMKMTMKGLATLAGAKKKFKAKQSLKGVRSIAPGSFGADIPFDDETNGYMPPTPLTGGDDSSLIDDVFYDELEYEFGDKLDNIKEESTRSRDGSFPTAPTIPDSAPSKGWRRPPPPALPDTPAVDVVDGIDFKALKKIPHQLLDSALQKHKRAVGQGIIGKFFHRSVRSDKVTRDVKKQIDEMDDHRPYFTYWVTFVQIVIFIVSVSVYGIAPIGIDTTDYYETVTMPNLAIQRVAHRERDNLWLGPRQADLIHLGAKYTPCMRFDENLNDALQLDVAEERNSACCVRNDGSGCAQMTKSRCSSILSTFEKWSYADGNPGPDNRTSGTVCGQDPRYCAKPVSVEPFLWPDDITKWPVCEEVNTPNVSLASTEIQHMSCEVVGHPCCHGIQGECIITTREHCDLIRGYYHDDKFLCSQVDCLSQICGMITFYNKGLPDQVYRLWTSLFLHGGLFHLIITIIFQWFIMRDVEKLSGAIRIAFVYLGSGIAGNLASSIFLPYQVEAGPSGSQFGILACLFVEVFQSWQMYKRPFVALLRLLIPVLFLFILGLLPWFDNWAHLFGFIFGLLIAFVFMPYLSFGKFDRKRKIIGIVISLCVTLILYVLLIILLYIIPIRDCEACQYFNCIPFTSDFCENMGVSIKRNSTYSNF</sequence>
<accession>A0AAN8J886</accession>
<dbReference type="Gene3D" id="1.20.1540.10">
    <property type="entry name" value="Rhomboid-like"/>
    <property type="match status" value="1"/>
</dbReference>
<reference evidence="10 11" key="1">
    <citation type="submission" date="2024-01" db="EMBL/GenBank/DDBJ databases">
        <title>The genome of the rayed Mediterranean limpet Patella caerulea (Linnaeus, 1758).</title>
        <authorList>
            <person name="Anh-Thu Weber A."/>
            <person name="Halstead-Nussloch G."/>
        </authorList>
    </citation>
    <scope>NUCLEOTIDE SEQUENCE [LARGE SCALE GENOMIC DNA]</scope>
    <source>
        <strain evidence="10">AATW-2023a</strain>
        <tissue evidence="10">Whole specimen</tissue>
    </source>
</reference>
<comment type="caution">
    <text evidence="10">The sequence shown here is derived from an EMBL/GenBank/DDBJ whole genome shotgun (WGS) entry which is preliminary data.</text>
</comment>
<evidence type="ECO:0000313" key="10">
    <source>
        <dbReference type="EMBL" id="KAK6170344.1"/>
    </source>
</evidence>
<keyword evidence="11" id="KW-1185">Reference proteome</keyword>
<feature type="transmembrane region" description="Helical" evidence="8">
    <location>
        <begin position="667"/>
        <end position="687"/>
    </location>
</feature>
<name>A0AAN8J886_PATCE</name>